<keyword evidence="3" id="KW-1185">Reference proteome</keyword>
<dbReference type="Pfam" id="PF09411">
    <property type="entry name" value="PagL"/>
    <property type="match status" value="1"/>
</dbReference>
<evidence type="ECO:0000313" key="3">
    <source>
        <dbReference type="Proteomes" id="UP000253410"/>
    </source>
</evidence>
<dbReference type="EMBL" id="QFFJ01000002">
    <property type="protein sequence ID" value="RBL88710.1"/>
    <property type="molecule type" value="Genomic_DNA"/>
</dbReference>
<dbReference type="Proteomes" id="UP000253410">
    <property type="component" value="Unassembled WGS sequence"/>
</dbReference>
<dbReference type="Gene3D" id="2.40.160.20">
    <property type="match status" value="1"/>
</dbReference>
<dbReference type="AlphaFoldDB" id="A0A365XRD7"/>
<gene>
    <name evidence="2" type="ORF">DF182_19275</name>
</gene>
<evidence type="ECO:0008006" key="4">
    <source>
        <dbReference type="Google" id="ProtNLM"/>
    </source>
</evidence>
<accession>A0A365XRD7</accession>
<reference evidence="2 3" key="1">
    <citation type="submission" date="2018-05" db="EMBL/GenBank/DDBJ databases">
        <title>Chitinophaga sp. K3CV102501T nov., isolated from isolated from a monsoon evergreen broad-leaved forest soil.</title>
        <authorList>
            <person name="Lv Y."/>
        </authorList>
    </citation>
    <scope>NUCLEOTIDE SEQUENCE [LARGE SCALE GENOMIC DNA]</scope>
    <source>
        <strain evidence="2 3">GDMCC 1.1325</strain>
    </source>
</reference>
<evidence type="ECO:0000256" key="1">
    <source>
        <dbReference type="SAM" id="SignalP"/>
    </source>
</evidence>
<comment type="caution">
    <text evidence="2">The sequence shown here is derived from an EMBL/GenBank/DDBJ whole genome shotgun (WGS) entry which is preliminary data.</text>
</comment>
<dbReference type="InterPro" id="IPR018550">
    <property type="entry name" value="Lipid-A_deacylase-rel"/>
</dbReference>
<feature type="chain" id="PRO_5017049150" description="Deacylase" evidence="1">
    <location>
        <begin position="23"/>
        <end position="397"/>
    </location>
</feature>
<name>A0A365XRD7_9BACT</name>
<sequence>MAIMKASIITMALSLLAIGLQAQDSTDLWTKAKANPNLGRHKFIELKLHTGGHIYNGEDMASVLEHGYQALEVRMAWMSTGKQVWQRALNYPSYGIGFYTGNIGNSTILGNPSGIYGFFYAPFHRRKRHHFEAGLALGLTYDLNTYNPETNPLNNAISSKLDVYFNASATGVLRLSELFDFVYGVDLTHFSNGRTHTPNLGLNMAGVHAGLRVHYNTIRNIVVQQIDPNYEAPIRPTLLRDPLPKVKHTNELSIYGAFGVVQIDNSSGVDAYYGTASLVLDWNHKYTHVCSFGAGLDGFYDGSLGWGYARQYGKVTSLDKMLMGAHIGHAVHLQRFDLVTQVGTYLWRRDGTKGDWFLRLGIRYNINKYGFVQVGLKTQNGAAADWIEWGGGGRLEL</sequence>
<evidence type="ECO:0000313" key="2">
    <source>
        <dbReference type="EMBL" id="RBL88710.1"/>
    </source>
</evidence>
<proteinExistence type="predicted"/>
<organism evidence="2 3">
    <name type="scientific">Chitinophaga flava</name>
    <dbReference type="NCBI Taxonomy" id="2259036"/>
    <lineage>
        <taxon>Bacteria</taxon>
        <taxon>Pseudomonadati</taxon>
        <taxon>Bacteroidota</taxon>
        <taxon>Chitinophagia</taxon>
        <taxon>Chitinophagales</taxon>
        <taxon>Chitinophagaceae</taxon>
        <taxon>Chitinophaga</taxon>
    </lineage>
</organism>
<feature type="signal peptide" evidence="1">
    <location>
        <begin position="1"/>
        <end position="22"/>
    </location>
</feature>
<protein>
    <recommendedName>
        <fullName evidence="4">Deacylase</fullName>
    </recommendedName>
</protein>
<keyword evidence="1" id="KW-0732">Signal</keyword>